<sequence>MNGPIYLDQTHVRGHVTGIERVALDQFTPAMLGREVRPFRSRGLPGMILAQQVGLPLRAAREPDAQFLMAGFPPGPLMAPFSKRCILCVYDTFLLDRPQDLAWKSRLYMAPAFRFAMRWGRRFLVISRKTGADLRRHCADDALVALLRPGVRDVFGLAGLPGPATFHPGAPLRLLAIGTIEPRKDYPAAIALTAALNRAGVSAELHVVGRLGWGRHAFLDDPPPFLTWHGYVGDEALRALAGSAHLLLSTSKAEGLGLPLLEIQHGGLPVVAPDDAVFREVLGESGLFIHPSDPEGSAATLIEAMRSGRLGQAATDARANVARWNRLASRDADAFRAYLVEGASAYGPDSLVPPAAVSSEA</sequence>
<dbReference type="Proteomes" id="UP001055117">
    <property type="component" value="Unassembled WGS sequence"/>
</dbReference>
<organism evidence="3 4">
    <name type="scientific">Methylobacterium cerastii</name>
    <dbReference type="NCBI Taxonomy" id="932741"/>
    <lineage>
        <taxon>Bacteria</taxon>
        <taxon>Pseudomonadati</taxon>
        <taxon>Pseudomonadota</taxon>
        <taxon>Alphaproteobacteria</taxon>
        <taxon>Hyphomicrobiales</taxon>
        <taxon>Methylobacteriaceae</taxon>
        <taxon>Methylobacterium</taxon>
    </lineage>
</organism>
<reference evidence="3 4" key="1">
    <citation type="journal article" date="2021" name="Front. Microbiol.">
        <title>Comprehensive Comparative Genomics and Phenotyping of Methylobacterium Species.</title>
        <authorList>
            <person name="Alessa O."/>
            <person name="Ogura Y."/>
            <person name="Fujitani Y."/>
            <person name="Takami H."/>
            <person name="Hayashi T."/>
            <person name="Sahin N."/>
            <person name="Tani A."/>
        </authorList>
    </citation>
    <scope>NUCLEOTIDE SEQUENCE [LARGE SCALE GENOMIC DNA]</scope>
    <source>
        <strain evidence="3 4">DSM 23679</strain>
    </source>
</reference>
<dbReference type="Pfam" id="PF00534">
    <property type="entry name" value="Glycos_transf_1"/>
    <property type="match status" value="1"/>
</dbReference>
<feature type="domain" description="Glycosyl transferase family 1" evidence="2">
    <location>
        <begin position="170"/>
        <end position="309"/>
    </location>
</feature>
<comment type="caution">
    <text evidence="3">The sequence shown here is derived from an EMBL/GenBank/DDBJ whole genome shotgun (WGS) entry which is preliminary data.</text>
</comment>
<gene>
    <name evidence="3" type="ORF">AFCDBAGC_1429</name>
</gene>
<dbReference type="InterPro" id="IPR001296">
    <property type="entry name" value="Glyco_trans_1"/>
</dbReference>
<accession>A0ABQ4QEM7</accession>
<dbReference type="RefSeq" id="WP_147831921.1">
    <property type="nucleotide sequence ID" value="NZ_BPQG01000018.1"/>
</dbReference>
<proteinExistence type="predicted"/>
<evidence type="ECO:0000313" key="3">
    <source>
        <dbReference type="EMBL" id="GJD43577.1"/>
    </source>
</evidence>
<dbReference type="PANTHER" id="PTHR46401">
    <property type="entry name" value="GLYCOSYLTRANSFERASE WBBK-RELATED"/>
    <property type="match status" value="1"/>
</dbReference>
<dbReference type="PANTHER" id="PTHR46401:SF2">
    <property type="entry name" value="GLYCOSYLTRANSFERASE WBBK-RELATED"/>
    <property type="match status" value="1"/>
</dbReference>
<keyword evidence="1" id="KW-0808">Transferase</keyword>
<dbReference type="EMBL" id="BPQG01000018">
    <property type="protein sequence ID" value="GJD43577.1"/>
    <property type="molecule type" value="Genomic_DNA"/>
</dbReference>
<name>A0ABQ4QEM7_9HYPH</name>
<evidence type="ECO:0000259" key="2">
    <source>
        <dbReference type="Pfam" id="PF00534"/>
    </source>
</evidence>
<evidence type="ECO:0000256" key="1">
    <source>
        <dbReference type="ARBA" id="ARBA00022679"/>
    </source>
</evidence>
<evidence type="ECO:0000313" key="4">
    <source>
        <dbReference type="Proteomes" id="UP001055117"/>
    </source>
</evidence>
<dbReference type="SUPFAM" id="SSF53756">
    <property type="entry name" value="UDP-Glycosyltransferase/glycogen phosphorylase"/>
    <property type="match status" value="1"/>
</dbReference>
<dbReference type="Gene3D" id="3.40.50.2000">
    <property type="entry name" value="Glycogen Phosphorylase B"/>
    <property type="match status" value="1"/>
</dbReference>
<keyword evidence="4" id="KW-1185">Reference proteome</keyword>
<protein>
    <recommendedName>
        <fullName evidence="2">Glycosyl transferase family 1 domain-containing protein</fullName>
    </recommendedName>
</protein>